<comment type="caution">
    <text evidence="1">The sequence shown here is derived from an EMBL/GenBank/DDBJ whole genome shotgun (WGS) entry which is preliminary data.</text>
</comment>
<gene>
    <name evidence="1" type="ORF">NVS88_14835</name>
</gene>
<dbReference type="RefSeq" id="WP_332520270.1">
    <property type="nucleotide sequence ID" value="NZ_JANRHA010000009.1"/>
</dbReference>
<evidence type="ECO:0000313" key="1">
    <source>
        <dbReference type="EMBL" id="MDG3015835.1"/>
    </source>
</evidence>
<accession>A0A9X4M2J3</accession>
<keyword evidence="2" id="KW-1185">Reference proteome</keyword>
<sequence>MSPKRGDRVAPPADPAGGWELRFATTDAVKGWDALCQQAPANTLTAWNELRAHPDALTPTSRHHQLKGSLATAVHGGGLMEQWQYEVTAGGRIWYLVDAARRTLWIKAAGTGHPKATE</sequence>
<protein>
    <submittedName>
        <fullName evidence="1">Uncharacterized protein</fullName>
    </submittedName>
</protein>
<dbReference type="AlphaFoldDB" id="A0A9X4M2J3"/>
<evidence type="ECO:0000313" key="2">
    <source>
        <dbReference type="Proteomes" id="UP001152755"/>
    </source>
</evidence>
<dbReference type="Proteomes" id="UP001152755">
    <property type="component" value="Unassembled WGS sequence"/>
</dbReference>
<proteinExistence type="predicted"/>
<reference evidence="1" key="1">
    <citation type="submission" date="2022-08" db="EMBL/GenBank/DDBJ databases">
        <title>Genome analysis of Corynebacteriales strain.</title>
        <authorList>
            <person name="Lee S.D."/>
        </authorList>
    </citation>
    <scope>NUCLEOTIDE SEQUENCE</scope>
    <source>
        <strain evidence="1">D3-21</strain>
    </source>
</reference>
<organism evidence="1 2">
    <name type="scientific">Speluncibacter jeojiensis</name>
    <dbReference type="NCBI Taxonomy" id="2710754"/>
    <lineage>
        <taxon>Bacteria</taxon>
        <taxon>Bacillati</taxon>
        <taxon>Actinomycetota</taxon>
        <taxon>Actinomycetes</taxon>
        <taxon>Mycobacteriales</taxon>
        <taxon>Speluncibacteraceae</taxon>
        <taxon>Speluncibacter</taxon>
    </lineage>
</organism>
<name>A0A9X4M2J3_9ACTN</name>
<dbReference type="EMBL" id="JANRHA010000009">
    <property type="protein sequence ID" value="MDG3015835.1"/>
    <property type="molecule type" value="Genomic_DNA"/>
</dbReference>